<name>A0A511D4X6_9PSEU</name>
<gene>
    <name evidence="1" type="ORF">PA7_33600</name>
</gene>
<comment type="caution">
    <text evidence="1">The sequence shown here is derived from an EMBL/GenBank/DDBJ whole genome shotgun (WGS) entry which is preliminary data.</text>
</comment>
<evidence type="ECO:0008006" key="3">
    <source>
        <dbReference type="Google" id="ProtNLM"/>
    </source>
</evidence>
<dbReference type="Proteomes" id="UP000321328">
    <property type="component" value="Unassembled WGS sequence"/>
</dbReference>
<dbReference type="AlphaFoldDB" id="A0A511D4X6"/>
<accession>A0A511D4X6</accession>
<proteinExistence type="predicted"/>
<sequence>MFGLLLGVTVACGTASGDTRAPAIPTFAPPTTKAAGTDAAAEAGKLPTDCERVLTANDLGALFALPLDTVSVRSIRGVPQPAVDRTERIGCTYTRTGPGAPPLMELNISRYTDEAAAANQWRINSDAQRAGSESRDVPIGAAKGVFVERPGEAVLLVAYGVDNLTFVLPSTAATDRPAADVLVDLALRVIPQVRATMPA</sequence>
<dbReference type="EMBL" id="BJVI01000039">
    <property type="protein sequence ID" value="GEL19523.1"/>
    <property type="molecule type" value="Genomic_DNA"/>
</dbReference>
<keyword evidence="2" id="KW-1185">Reference proteome</keyword>
<protein>
    <recommendedName>
        <fullName evidence="3">DUF3558 domain-containing protein</fullName>
    </recommendedName>
</protein>
<organism evidence="1 2">
    <name type="scientific">Pseudonocardia asaccharolytica DSM 44247 = NBRC 16224</name>
    <dbReference type="NCBI Taxonomy" id="1123024"/>
    <lineage>
        <taxon>Bacteria</taxon>
        <taxon>Bacillati</taxon>
        <taxon>Actinomycetota</taxon>
        <taxon>Actinomycetes</taxon>
        <taxon>Pseudonocardiales</taxon>
        <taxon>Pseudonocardiaceae</taxon>
        <taxon>Pseudonocardia</taxon>
    </lineage>
</organism>
<evidence type="ECO:0000313" key="1">
    <source>
        <dbReference type="EMBL" id="GEL19523.1"/>
    </source>
</evidence>
<reference evidence="1 2" key="1">
    <citation type="submission" date="2019-07" db="EMBL/GenBank/DDBJ databases">
        <title>Whole genome shotgun sequence of Pseudonocardia asaccharolytica NBRC 16224.</title>
        <authorList>
            <person name="Hosoyama A."/>
            <person name="Uohara A."/>
            <person name="Ohji S."/>
            <person name="Ichikawa N."/>
        </authorList>
    </citation>
    <scope>NUCLEOTIDE SEQUENCE [LARGE SCALE GENOMIC DNA]</scope>
    <source>
        <strain evidence="1 2">NBRC 16224</strain>
    </source>
</reference>
<dbReference type="STRING" id="1123024.GCA_000423625_02928"/>
<evidence type="ECO:0000313" key="2">
    <source>
        <dbReference type="Proteomes" id="UP000321328"/>
    </source>
</evidence>